<dbReference type="InterPro" id="IPR029058">
    <property type="entry name" value="AB_hydrolase_fold"/>
</dbReference>
<dbReference type="AlphaFoldDB" id="A0A0C3QBE4"/>
<dbReference type="GO" id="GO:0047372">
    <property type="term" value="F:monoacylglycerol lipase activity"/>
    <property type="evidence" value="ECO:0007669"/>
    <property type="project" value="TreeGrafter"/>
</dbReference>
<sequence>MLFPSSKSLSRPVEIVHAPSTSSTVPHEPQQQLVSQFATFSTTLSVGYDTPFCYNGVVQTIVSSVKHEQRAFTAHPDRTFYLEFADGGNTQIQISVGDDAPEDVPTFIGVHGMAGDLDAPYLHEILSPLVKENRGRGVVFNLRGCGGSTATSPTFHHGGCTSDLGAVVTWVTMKWPKSKIYLIGTSLGGVITAKALGQWGDECPVSAAALISPVYDFGASCHAMETNFVSRTVFNPAVGAFYAKLVMKNKDAFDIEHWRYTRPTPFPSATPSPPSSSPPAPYIDSEIPQESRPLAQESRNSSFMTSSARSTSIFSSLPSLSTPQTSSPPTPFPESNSFCIPPPSPSPPIVAEYTSEVKEALAKSLKEVTSRLLPQSLTKFCKSFVASTAHFVSGEEFMAETSAVKDLPNIRVPCLAVNCADDPLMPGEALPRSEARKSPFVVMAVPKKGGHLGTFMAKKSRKFHGNKRYHTAVVEEWFKANQTLPQMRPRPQIFNAHQGFFYPEGHPEMSFREVTQMYLKLKYTRPTYPKSTST</sequence>
<name>A0A0C3QBE4_9AGAM</name>
<feature type="compositionally biased region" description="Low complexity" evidence="2">
    <location>
        <begin position="314"/>
        <end position="325"/>
    </location>
</feature>
<dbReference type="PANTHER" id="PTHR10794">
    <property type="entry name" value="ABHYDROLASE DOMAIN-CONTAINING PROTEIN"/>
    <property type="match status" value="1"/>
</dbReference>
<reference evidence="4 5" key="1">
    <citation type="submission" date="2014-04" db="EMBL/GenBank/DDBJ databases">
        <authorList>
            <consortium name="DOE Joint Genome Institute"/>
            <person name="Kuo A."/>
            <person name="Girlanda M."/>
            <person name="Perotto S."/>
            <person name="Kohler A."/>
            <person name="Nagy L.G."/>
            <person name="Floudas D."/>
            <person name="Copeland A."/>
            <person name="Barry K.W."/>
            <person name="Cichocki N."/>
            <person name="Veneault-Fourrey C."/>
            <person name="LaButti K."/>
            <person name="Lindquist E.A."/>
            <person name="Lipzen A."/>
            <person name="Lundell T."/>
            <person name="Morin E."/>
            <person name="Murat C."/>
            <person name="Sun H."/>
            <person name="Tunlid A."/>
            <person name="Henrissat B."/>
            <person name="Grigoriev I.V."/>
            <person name="Hibbett D.S."/>
            <person name="Martin F."/>
            <person name="Nordberg H.P."/>
            <person name="Cantor M.N."/>
            <person name="Hua S.X."/>
        </authorList>
    </citation>
    <scope>NUCLEOTIDE SEQUENCE [LARGE SCALE GENOMIC DNA]</scope>
    <source>
        <strain evidence="4 5">MUT 4182</strain>
    </source>
</reference>
<dbReference type="InterPro" id="IPR050960">
    <property type="entry name" value="AB_hydrolase_4_sf"/>
</dbReference>
<dbReference type="GO" id="GO:0051793">
    <property type="term" value="P:medium-chain fatty acid catabolic process"/>
    <property type="evidence" value="ECO:0007669"/>
    <property type="project" value="TreeGrafter"/>
</dbReference>
<protein>
    <recommendedName>
        <fullName evidence="3">AB hydrolase-1 domain-containing protein</fullName>
    </recommendedName>
</protein>
<reference evidence="5" key="2">
    <citation type="submission" date="2015-01" db="EMBL/GenBank/DDBJ databases">
        <title>Evolutionary Origins and Diversification of the Mycorrhizal Mutualists.</title>
        <authorList>
            <consortium name="DOE Joint Genome Institute"/>
            <consortium name="Mycorrhizal Genomics Consortium"/>
            <person name="Kohler A."/>
            <person name="Kuo A."/>
            <person name="Nagy L.G."/>
            <person name="Floudas D."/>
            <person name="Copeland A."/>
            <person name="Barry K.W."/>
            <person name="Cichocki N."/>
            <person name="Veneault-Fourrey C."/>
            <person name="LaButti K."/>
            <person name="Lindquist E.A."/>
            <person name="Lipzen A."/>
            <person name="Lundell T."/>
            <person name="Morin E."/>
            <person name="Murat C."/>
            <person name="Riley R."/>
            <person name="Ohm R."/>
            <person name="Sun H."/>
            <person name="Tunlid A."/>
            <person name="Henrissat B."/>
            <person name="Grigoriev I.V."/>
            <person name="Hibbett D.S."/>
            <person name="Martin F."/>
        </authorList>
    </citation>
    <scope>NUCLEOTIDE SEQUENCE [LARGE SCALE GENOMIC DNA]</scope>
    <source>
        <strain evidence="5">MUT 4182</strain>
    </source>
</reference>
<feature type="region of interest" description="Disordered" evidence="2">
    <location>
        <begin position="314"/>
        <end position="334"/>
    </location>
</feature>
<dbReference type="InterPro" id="IPR000073">
    <property type="entry name" value="AB_hydrolase_1"/>
</dbReference>
<dbReference type="Pfam" id="PF00561">
    <property type="entry name" value="Abhydrolase_1"/>
    <property type="match status" value="1"/>
</dbReference>
<feature type="region of interest" description="Disordered" evidence="2">
    <location>
        <begin position="264"/>
        <end position="302"/>
    </location>
</feature>
<keyword evidence="5" id="KW-1185">Reference proteome</keyword>
<evidence type="ECO:0000256" key="2">
    <source>
        <dbReference type="SAM" id="MobiDB-lite"/>
    </source>
</evidence>
<evidence type="ECO:0000313" key="5">
    <source>
        <dbReference type="Proteomes" id="UP000054248"/>
    </source>
</evidence>
<accession>A0A0C3QBE4</accession>
<comment type="similarity">
    <text evidence="1">Belongs to the AB hydrolase superfamily. AB hydrolase 4 family.</text>
</comment>
<evidence type="ECO:0000313" key="4">
    <source>
        <dbReference type="EMBL" id="KIO21669.1"/>
    </source>
</evidence>
<dbReference type="Proteomes" id="UP000054248">
    <property type="component" value="Unassembled WGS sequence"/>
</dbReference>
<dbReference type="STRING" id="1051891.A0A0C3QBE4"/>
<feature type="compositionally biased region" description="Pro residues" evidence="2">
    <location>
        <begin position="264"/>
        <end position="281"/>
    </location>
</feature>
<evidence type="ECO:0000259" key="3">
    <source>
        <dbReference type="Pfam" id="PF00561"/>
    </source>
</evidence>
<dbReference type="EMBL" id="KN823131">
    <property type="protein sequence ID" value="KIO21669.1"/>
    <property type="molecule type" value="Genomic_DNA"/>
</dbReference>
<dbReference type="GO" id="GO:0051792">
    <property type="term" value="P:medium-chain fatty acid biosynthetic process"/>
    <property type="evidence" value="ECO:0007669"/>
    <property type="project" value="TreeGrafter"/>
</dbReference>
<dbReference type="PANTHER" id="PTHR10794:SF63">
    <property type="entry name" value="ALPHA_BETA HYDROLASE 1, ISOFORM A"/>
    <property type="match status" value="1"/>
</dbReference>
<organism evidence="4 5">
    <name type="scientific">Tulasnella calospora MUT 4182</name>
    <dbReference type="NCBI Taxonomy" id="1051891"/>
    <lineage>
        <taxon>Eukaryota</taxon>
        <taxon>Fungi</taxon>
        <taxon>Dikarya</taxon>
        <taxon>Basidiomycota</taxon>
        <taxon>Agaricomycotina</taxon>
        <taxon>Agaricomycetes</taxon>
        <taxon>Cantharellales</taxon>
        <taxon>Tulasnellaceae</taxon>
        <taxon>Tulasnella</taxon>
    </lineage>
</organism>
<proteinExistence type="inferred from homology"/>
<evidence type="ECO:0000256" key="1">
    <source>
        <dbReference type="ARBA" id="ARBA00010884"/>
    </source>
</evidence>
<dbReference type="OrthoDB" id="5954035at2759"/>
<feature type="domain" description="AB hydrolase-1" evidence="3">
    <location>
        <begin position="105"/>
        <end position="218"/>
    </location>
</feature>
<gene>
    <name evidence="4" type="ORF">M407DRAFT_28736</name>
</gene>
<dbReference type="GO" id="GO:0008126">
    <property type="term" value="F:acetylesterase activity"/>
    <property type="evidence" value="ECO:0007669"/>
    <property type="project" value="TreeGrafter"/>
</dbReference>
<dbReference type="SUPFAM" id="SSF53474">
    <property type="entry name" value="alpha/beta-Hydrolases"/>
    <property type="match status" value="1"/>
</dbReference>
<dbReference type="Gene3D" id="3.40.50.1820">
    <property type="entry name" value="alpha/beta hydrolase"/>
    <property type="match status" value="1"/>
</dbReference>
<dbReference type="HOGENOM" id="CLU_510173_0_0_1"/>